<dbReference type="CDD" id="cd06260">
    <property type="entry name" value="DUF820-like"/>
    <property type="match status" value="1"/>
</dbReference>
<gene>
    <name evidence="2" type="ORF">JN12_00695</name>
</gene>
<dbReference type="Gene3D" id="3.90.1570.10">
    <property type="entry name" value="tt1808, chain A"/>
    <property type="match status" value="1"/>
</dbReference>
<keyword evidence="2" id="KW-0255">Endonuclease</keyword>
<evidence type="ECO:0000313" key="3">
    <source>
        <dbReference type="Proteomes" id="UP000319449"/>
    </source>
</evidence>
<dbReference type="Proteomes" id="UP000319449">
    <property type="component" value="Unassembled WGS sequence"/>
</dbReference>
<dbReference type="InterPro" id="IPR011335">
    <property type="entry name" value="Restrct_endonuc-II-like"/>
</dbReference>
<dbReference type="GO" id="GO:0004519">
    <property type="term" value="F:endonuclease activity"/>
    <property type="evidence" value="ECO:0007669"/>
    <property type="project" value="UniProtKB-KW"/>
</dbReference>
<proteinExistence type="predicted"/>
<comment type="caution">
    <text evidence="2">The sequence shown here is derived from an EMBL/GenBank/DDBJ whole genome shotgun (WGS) entry which is preliminary data.</text>
</comment>
<name>A0A562WQU0_9BACT</name>
<dbReference type="PANTHER" id="PTHR36558:SF1">
    <property type="entry name" value="RESTRICTION ENDONUCLEASE DOMAIN-CONTAINING PROTEIN-RELATED"/>
    <property type="match status" value="1"/>
</dbReference>
<feature type="domain" description="Putative restriction endonuclease" evidence="1">
    <location>
        <begin position="15"/>
        <end position="177"/>
    </location>
</feature>
<dbReference type="AlphaFoldDB" id="A0A562WQU0"/>
<dbReference type="RefSeq" id="WP_145018222.1">
    <property type="nucleotide sequence ID" value="NZ_VLLN01000003.1"/>
</dbReference>
<organism evidence="2 3">
    <name type="scientific">Geobacter argillaceus</name>
    <dbReference type="NCBI Taxonomy" id="345631"/>
    <lineage>
        <taxon>Bacteria</taxon>
        <taxon>Pseudomonadati</taxon>
        <taxon>Thermodesulfobacteriota</taxon>
        <taxon>Desulfuromonadia</taxon>
        <taxon>Geobacterales</taxon>
        <taxon>Geobacteraceae</taxon>
        <taxon>Geobacter</taxon>
    </lineage>
</organism>
<keyword evidence="2" id="KW-0540">Nuclease</keyword>
<dbReference type="OrthoDB" id="9804532at2"/>
<dbReference type="EMBL" id="VLLN01000003">
    <property type="protein sequence ID" value="TWJ32720.1"/>
    <property type="molecule type" value="Genomic_DNA"/>
</dbReference>
<reference evidence="2 3" key="1">
    <citation type="submission" date="2019-07" db="EMBL/GenBank/DDBJ databases">
        <title>Genomic Encyclopedia of Archaeal and Bacterial Type Strains, Phase II (KMG-II): from individual species to whole genera.</title>
        <authorList>
            <person name="Goeker M."/>
        </authorList>
    </citation>
    <scope>NUCLEOTIDE SEQUENCE [LARGE SCALE GENOMIC DNA]</scope>
    <source>
        <strain evidence="2 3">ATCC BAA-1139</strain>
    </source>
</reference>
<dbReference type="PANTHER" id="PTHR36558">
    <property type="entry name" value="GLR1098 PROTEIN"/>
    <property type="match status" value="1"/>
</dbReference>
<evidence type="ECO:0000313" key="2">
    <source>
        <dbReference type="EMBL" id="TWJ32720.1"/>
    </source>
</evidence>
<keyword evidence="2" id="KW-0378">Hydrolase</keyword>
<protein>
    <submittedName>
        <fullName evidence="2">Uma2 family endonuclease</fullName>
    </submittedName>
</protein>
<dbReference type="InterPro" id="IPR012296">
    <property type="entry name" value="Nuclease_put_TT1808"/>
</dbReference>
<evidence type="ECO:0000259" key="1">
    <source>
        <dbReference type="Pfam" id="PF05685"/>
    </source>
</evidence>
<dbReference type="SUPFAM" id="SSF52980">
    <property type="entry name" value="Restriction endonuclease-like"/>
    <property type="match status" value="1"/>
</dbReference>
<dbReference type="InterPro" id="IPR008538">
    <property type="entry name" value="Uma2"/>
</dbReference>
<keyword evidence="3" id="KW-1185">Reference proteome</keyword>
<dbReference type="Pfam" id="PF05685">
    <property type="entry name" value="Uma2"/>
    <property type="match status" value="1"/>
</dbReference>
<accession>A0A562WQU0</accession>
<sequence length="202" mass="23429">MTPTAEKPEKRFTYAEYLTWDDNQRWELIDGVPYNITPAPRTKHQGILINLASRFHTHLAGKVCRPFIAPTDVVFDEHNVVQPDLLVVCDRSKITELNIQGAPDLVVEILSPSTSLKDRREKRRLYERFGVREYILVDPLNEVIERYSLLDGHYGAEEVFGWQETMSLLVLPELCLNWWEIFEKEKVESVNEPGPGYSAKDR</sequence>